<evidence type="ECO:0000256" key="1">
    <source>
        <dbReference type="SAM" id="MobiDB-lite"/>
    </source>
</evidence>
<organism evidence="2 3">
    <name type="scientific">Mycena albidolilacea</name>
    <dbReference type="NCBI Taxonomy" id="1033008"/>
    <lineage>
        <taxon>Eukaryota</taxon>
        <taxon>Fungi</taxon>
        <taxon>Dikarya</taxon>
        <taxon>Basidiomycota</taxon>
        <taxon>Agaricomycotina</taxon>
        <taxon>Agaricomycetes</taxon>
        <taxon>Agaricomycetidae</taxon>
        <taxon>Agaricales</taxon>
        <taxon>Marasmiineae</taxon>
        <taxon>Mycenaceae</taxon>
        <taxon>Mycena</taxon>
    </lineage>
</organism>
<accession>A0AAD7A3F1</accession>
<feature type="compositionally biased region" description="Basic and acidic residues" evidence="1">
    <location>
        <begin position="446"/>
        <end position="456"/>
    </location>
</feature>
<reference evidence="2" key="1">
    <citation type="submission" date="2023-03" db="EMBL/GenBank/DDBJ databases">
        <title>Massive genome expansion in bonnet fungi (Mycena s.s.) driven by repeated elements and novel gene families across ecological guilds.</title>
        <authorList>
            <consortium name="Lawrence Berkeley National Laboratory"/>
            <person name="Harder C.B."/>
            <person name="Miyauchi S."/>
            <person name="Viragh M."/>
            <person name="Kuo A."/>
            <person name="Thoen E."/>
            <person name="Andreopoulos B."/>
            <person name="Lu D."/>
            <person name="Skrede I."/>
            <person name="Drula E."/>
            <person name="Henrissat B."/>
            <person name="Morin E."/>
            <person name="Kohler A."/>
            <person name="Barry K."/>
            <person name="LaButti K."/>
            <person name="Morin E."/>
            <person name="Salamov A."/>
            <person name="Lipzen A."/>
            <person name="Mereny Z."/>
            <person name="Hegedus B."/>
            <person name="Baldrian P."/>
            <person name="Stursova M."/>
            <person name="Weitz H."/>
            <person name="Taylor A."/>
            <person name="Grigoriev I.V."/>
            <person name="Nagy L.G."/>
            <person name="Martin F."/>
            <person name="Kauserud H."/>
        </authorList>
    </citation>
    <scope>NUCLEOTIDE SEQUENCE</scope>
    <source>
        <strain evidence="2">CBHHK002</strain>
    </source>
</reference>
<feature type="compositionally biased region" description="Basic and acidic residues" evidence="1">
    <location>
        <begin position="275"/>
        <end position="285"/>
    </location>
</feature>
<feature type="region of interest" description="Disordered" evidence="1">
    <location>
        <begin position="352"/>
        <end position="497"/>
    </location>
</feature>
<feature type="compositionally biased region" description="Basic and acidic residues" evidence="1">
    <location>
        <begin position="382"/>
        <end position="391"/>
    </location>
</feature>
<dbReference type="EMBL" id="JARIHO010000017">
    <property type="protein sequence ID" value="KAJ7348694.1"/>
    <property type="molecule type" value="Genomic_DNA"/>
</dbReference>
<evidence type="ECO:0000313" key="3">
    <source>
        <dbReference type="Proteomes" id="UP001218218"/>
    </source>
</evidence>
<protein>
    <submittedName>
        <fullName evidence="2">Uncharacterized protein</fullName>
    </submittedName>
</protein>
<gene>
    <name evidence="2" type="ORF">DFH08DRAFT_936528</name>
</gene>
<feature type="compositionally biased region" description="Polar residues" evidence="1">
    <location>
        <begin position="410"/>
        <end position="422"/>
    </location>
</feature>
<feature type="compositionally biased region" description="Polar residues" evidence="1">
    <location>
        <begin position="353"/>
        <end position="365"/>
    </location>
</feature>
<evidence type="ECO:0000313" key="2">
    <source>
        <dbReference type="EMBL" id="KAJ7348694.1"/>
    </source>
</evidence>
<feature type="compositionally biased region" description="Basic and acidic residues" evidence="1">
    <location>
        <begin position="103"/>
        <end position="133"/>
    </location>
</feature>
<dbReference type="Proteomes" id="UP001218218">
    <property type="component" value="Unassembled WGS sequence"/>
</dbReference>
<comment type="caution">
    <text evidence="2">The sequence shown here is derived from an EMBL/GenBank/DDBJ whole genome shotgun (WGS) entry which is preliminary data.</text>
</comment>
<proteinExistence type="predicted"/>
<keyword evidence="3" id="KW-1185">Reference proteome</keyword>
<name>A0AAD7A3F1_9AGAR</name>
<feature type="region of interest" description="Disordered" evidence="1">
    <location>
        <begin position="84"/>
        <end position="167"/>
    </location>
</feature>
<dbReference type="AlphaFoldDB" id="A0AAD7A3F1"/>
<feature type="compositionally biased region" description="Polar residues" evidence="1">
    <location>
        <begin position="134"/>
        <end position="148"/>
    </location>
</feature>
<feature type="region of interest" description="Disordered" evidence="1">
    <location>
        <begin position="266"/>
        <end position="326"/>
    </location>
</feature>
<sequence>MARTISFIIETLDGAPVFHIPFPISYSGALAGVGNENENVKFVFRNRGGTPTFHVGGAEVGVSSADAWDYATVVNAVMRERRVKSEKDRAVGSGVAGSPQVRVKVEEETSRIPGKGQDKGKQRRREGIVERNNGEGSSSAATGVQNTDRVIDISTPRRPPVPASQPAVLRQYSREERDALRRNSLTVETLEEVYETGRQQFAFAIDPLQPVTRPLTAEEGAEWHRLWDSLLHMDRVFAGPLRDAEALQRRSEDMIAAAAERVLSVGRTGPRNSRHIAETPGHEEESLVVAPPSDPVPAGGSGAQSNPSRQRRTHANPLPVEGGADAVPAEEFVESVRRALRPLHSAMLAKSQEVGSDTAGSSRAGFSNALANGKGGKANSRGQDKETEWPPRRVRSKGGAALKENGVVENASSANEAKQTATVAARTSDVDNRTARGVPAVGTKRPRAEEKSDAPAKRSKRGQALEPPPTTRTTRSRSAQVDAAKTAQAGHSKEMPRNALNSRAGQVGVPADQPPVPHSRTLKIAYANTPRQSAYNAFIPPADPNPENPLLTPAESAWLAAQRDLARAPDYWRPVRWLDLGARMYDESLKRQRQGAAPVRPLYHGVLLAAWDRGEWRFPGHESVGRVGVAWSEWVQGEEGRRWRGRT</sequence>